<dbReference type="InterPro" id="IPR001841">
    <property type="entry name" value="Znf_RING"/>
</dbReference>
<dbReference type="InterPro" id="IPR051834">
    <property type="entry name" value="RING_finger_E3_ligase"/>
</dbReference>
<dbReference type="GO" id="GO:0005634">
    <property type="term" value="C:nucleus"/>
    <property type="evidence" value="ECO:0007669"/>
    <property type="project" value="TreeGrafter"/>
</dbReference>
<dbReference type="Proteomes" id="UP000039865">
    <property type="component" value="Unassembled WGS sequence"/>
</dbReference>
<keyword evidence="9" id="KW-1185">Reference proteome</keyword>
<dbReference type="SUPFAM" id="SSF57850">
    <property type="entry name" value="RING/U-box"/>
    <property type="match status" value="1"/>
</dbReference>
<feature type="compositionally biased region" description="Polar residues" evidence="5">
    <location>
        <begin position="35"/>
        <end position="46"/>
    </location>
</feature>
<proteinExistence type="predicted"/>
<evidence type="ECO:0000313" key="8">
    <source>
        <dbReference type="EMBL" id="CDW83560.1"/>
    </source>
</evidence>
<dbReference type="EMBL" id="CCKQ01011959">
    <property type="protein sequence ID" value="CDW83560.1"/>
    <property type="molecule type" value="Genomic_DNA"/>
</dbReference>
<sequence>MWTLDSFKISNPHLQKNLQKKLPQQLNSIKVENLGSKSTTDSNSPKPVNEESPEQLSENKLAEDFEIQQQIEELDLENQSNSDSNLNDLPDGHIQIALNIEEPSISSRNNLQEQRRINERNYIVMTEEEKAIEVVIAVYALMLYSRLEMEVKEYEQRIWFIASAVISAISVGTTIHYIVRLLQDKFTHKIKNINLLLESVIMVICVIGSIILSLRGSTLQKQIQMASLISLILLGIRSLKVLLLIFLKVTWSPLIWFVNKFDSKGSKKQADQAIEEKISEPMEIERPNQQDIEIDMSCPICLNDFNEQSVITPLPCQSHFYHHQCIASWLKKNCVCPICRFQITKQNLKQSQKISK</sequence>
<dbReference type="AlphaFoldDB" id="A0A078AMF0"/>
<evidence type="ECO:0000256" key="5">
    <source>
        <dbReference type="SAM" id="MobiDB-lite"/>
    </source>
</evidence>
<evidence type="ECO:0000259" key="7">
    <source>
        <dbReference type="PROSITE" id="PS50089"/>
    </source>
</evidence>
<gene>
    <name evidence="8" type="primary">Contig2315.g2496</name>
    <name evidence="8" type="ORF">STYLEM_12608</name>
</gene>
<dbReference type="Gene3D" id="3.30.40.10">
    <property type="entry name" value="Zinc/RING finger domain, C3HC4 (zinc finger)"/>
    <property type="match status" value="1"/>
</dbReference>
<dbReference type="PANTHER" id="PTHR45931:SF3">
    <property type="entry name" value="RING ZINC FINGER-CONTAINING PROTEIN"/>
    <property type="match status" value="1"/>
</dbReference>
<feature type="region of interest" description="Disordered" evidence="5">
    <location>
        <begin position="25"/>
        <end position="58"/>
    </location>
</feature>
<dbReference type="InParanoid" id="A0A078AMF0"/>
<evidence type="ECO:0000256" key="4">
    <source>
        <dbReference type="PROSITE-ProRule" id="PRU00175"/>
    </source>
</evidence>
<keyword evidence="2 4" id="KW-0863">Zinc-finger</keyword>
<evidence type="ECO:0000256" key="2">
    <source>
        <dbReference type="ARBA" id="ARBA00022771"/>
    </source>
</evidence>
<name>A0A078AMF0_STYLE</name>
<organism evidence="8 9">
    <name type="scientific">Stylonychia lemnae</name>
    <name type="common">Ciliate</name>
    <dbReference type="NCBI Taxonomy" id="5949"/>
    <lineage>
        <taxon>Eukaryota</taxon>
        <taxon>Sar</taxon>
        <taxon>Alveolata</taxon>
        <taxon>Ciliophora</taxon>
        <taxon>Intramacronucleata</taxon>
        <taxon>Spirotrichea</taxon>
        <taxon>Stichotrichia</taxon>
        <taxon>Sporadotrichida</taxon>
        <taxon>Oxytrichidae</taxon>
        <taxon>Stylonychinae</taxon>
        <taxon>Stylonychia</taxon>
    </lineage>
</organism>
<evidence type="ECO:0000313" key="9">
    <source>
        <dbReference type="Proteomes" id="UP000039865"/>
    </source>
</evidence>
<dbReference type="PROSITE" id="PS50089">
    <property type="entry name" value="ZF_RING_2"/>
    <property type="match status" value="1"/>
</dbReference>
<feature type="transmembrane region" description="Helical" evidence="6">
    <location>
        <begin position="194"/>
        <end position="214"/>
    </location>
</feature>
<keyword evidence="3" id="KW-0862">Zinc</keyword>
<keyword evidence="6 8" id="KW-0812">Transmembrane</keyword>
<keyword evidence="6" id="KW-0472">Membrane</keyword>
<dbReference type="GO" id="GO:0008270">
    <property type="term" value="F:zinc ion binding"/>
    <property type="evidence" value="ECO:0007669"/>
    <property type="project" value="UniProtKB-KW"/>
</dbReference>
<dbReference type="Pfam" id="PF13639">
    <property type="entry name" value="zf-RING_2"/>
    <property type="match status" value="1"/>
</dbReference>
<dbReference type="GO" id="GO:0006511">
    <property type="term" value="P:ubiquitin-dependent protein catabolic process"/>
    <property type="evidence" value="ECO:0007669"/>
    <property type="project" value="TreeGrafter"/>
</dbReference>
<dbReference type="CDD" id="cd16454">
    <property type="entry name" value="RING-H2_PA-TM-RING"/>
    <property type="match status" value="1"/>
</dbReference>
<keyword evidence="1" id="KW-0479">Metal-binding</keyword>
<feature type="transmembrane region" description="Helical" evidence="6">
    <location>
        <begin position="159"/>
        <end position="182"/>
    </location>
</feature>
<evidence type="ECO:0000256" key="1">
    <source>
        <dbReference type="ARBA" id="ARBA00022723"/>
    </source>
</evidence>
<keyword evidence="6" id="KW-1133">Transmembrane helix</keyword>
<dbReference type="InterPro" id="IPR013083">
    <property type="entry name" value="Znf_RING/FYVE/PHD"/>
</dbReference>
<evidence type="ECO:0000256" key="3">
    <source>
        <dbReference type="ARBA" id="ARBA00022833"/>
    </source>
</evidence>
<dbReference type="PANTHER" id="PTHR45931">
    <property type="entry name" value="SI:CH211-59O9.10"/>
    <property type="match status" value="1"/>
</dbReference>
<evidence type="ECO:0000256" key="6">
    <source>
        <dbReference type="SAM" id="Phobius"/>
    </source>
</evidence>
<dbReference type="OrthoDB" id="8062037at2759"/>
<accession>A0A078AMF0</accession>
<feature type="transmembrane region" description="Helical" evidence="6">
    <location>
        <begin position="226"/>
        <end position="247"/>
    </location>
</feature>
<feature type="domain" description="RING-type" evidence="7">
    <location>
        <begin position="298"/>
        <end position="340"/>
    </location>
</feature>
<protein>
    <submittedName>
        <fullName evidence="8">Ring domain possible 4 transmembrane domains</fullName>
    </submittedName>
</protein>
<dbReference type="GO" id="GO:0061630">
    <property type="term" value="F:ubiquitin protein ligase activity"/>
    <property type="evidence" value="ECO:0007669"/>
    <property type="project" value="TreeGrafter"/>
</dbReference>
<reference evidence="8 9" key="1">
    <citation type="submission" date="2014-06" db="EMBL/GenBank/DDBJ databases">
        <authorList>
            <person name="Swart Estienne"/>
        </authorList>
    </citation>
    <scope>NUCLEOTIDE SEQUENCE [LARGE SCALE GENOMIC DNA]</scope>
    <source>
        <strain evidence="8 9">130c</strain>
    </source>
</reference>